<dbReference type="Proteomes" id="UP001634394">
    <property type="component" value="Unassembled WGS sequence"/>
</dbReference>
<comment type="pathway">
    <text evidence="3">Sphingolipid metabolism.</text>
</comment>
<comment type="caution">
    <text evidence="17">The sequence shown here is derived from an EMBL/GenBank/DDBJ whole genome shotgun (WGS) entry which is preliminary data.</text>
</comment>
<keyword evidence="9 12" id="KW-0472">Membrane</keyword>
<dbReference type="GO" id="GO:0005789">
    <property type="term" value="C:endoplasmic reticulum membrane"/>
    <property type="evidence" value="ECO:0007669"/>
    <property type="project" value="UniProtKB-SubCell"/>
</dbReference>
<proteinExistence type="predicted"/>
<dbReference type="Pfam" id="PF03798">
    <property type="entry name" value="TRAM_LAG1_CLN8"/>
    <property type="match status" value="1"/>
</dbReference>
<feature type="transmembrane region" description="Helical" evidence="14">
    <location>
        <begin position="145"/>
        <end position="165"/>
    </location>
</feature>
<evidence type="ECO:0000259" key="15">
    <source>
        <dbReference type="PROSITE" id="PS50071"/>
    </source>
</evidence>
<reference evidence="17 18" key="1">
    <citation type="submission" date="2024-11" db="EMBL/GenBank/DDBJ databases">
        <title>Chromosome-level genome assembly of the freshwater bivalve Anodonta woodiana.</title>
        <authorList>
            <person name="Chen X."/>
        </authorList>
    </citation>
    <scope>NUCLEOTIDE SEQUENCE [LARGE SCALE GENOMIC DNA]</scope>
    <source>
        <strain evidence="17">MN2024</strain>
        <tissue evidence="17">Gills</tissue>
    </source>
</reference>
<dbReference type="AlphaFoldDB" id="A0ABD3T5W2"/>
<comment type="pathway">
    <text evidence="2">Lipid metabolism; sphingolipid metabolism.</text>
</comment>
<dbReference type="SUPFAM" id="SSF46689">
    <property type="entry name" value="Homeodomain-like"/>
    <property type="match status" value="1"/>
</dbReference>
<dbReference type="InterPro" id="IPR006634">
    <property type="entry name" value="TLC-dom"/>
</dbReference>
<name>A0ABD3T5W2_SINWO</name>
<dbReference type="InterPro" id="IPR001356">
    <property type="entry name" value="HD"/>
</dbReference>
<evidence type="ECO:0000256" key="2">
    <source>
        <dbReference type="ARBA" id="ARBA00004760"/>
    </source>
</evidence>
<evidence type="ECO:0000256" key="4">
    <source>
        <dbReference type="ARBA" id="ARBA00022679"/>
    </source>
</evidence>
<feature type="transmembrane region" description="Helical" evidence="14">
    <location>
        <begin position="46"/>
        <end position="73"/>
    </location>
</feature>
<feature type="domain" description="TLC" evidence="16">
    <location>
        <begin position="136"/>
        <end position="339"/>
    </location>
</feature>
<dbReference type="EMBL" id="JBJQND010000019">
    <property type="protein sequence ID" value="KAL3831742.1"/>
    <property type="molecule type" value="Genomic_DNA"/>
</dbReference>
<dbReference type="CDD" id="cd00086">
    <property type="entry name" value="homeodomain"/>
    <property type="match status" value="1"/>
</dbReference>
<dbReference type="InterPro" id="IPR009057">
    <property type="entry name" value="Homeodomain-like_sf"/>
</dbReference>
<evidence type="ECO:0000256" key="7">
    <source>
        <dbReference type="ARBA" id="ARBA00022989"/>
    </source>
</evidence>
<evidence type="ECO:0000256" key="11">
    <source>
        <dbReference type="PROSITE-ProRule" id="PRU00108"/>
    </source>
</evidence>
<keyword evidence="18" id="KW-1185">Reference proteome</keyword>
<feature type="transmembrane region" description="Helical" evidence="14">
    <location>
        <begin position="269"/>
        <end position="294"/>
    </location>
</feature>
<dbReference type="PROSITE" id="PS50922">
    <property type="entry name" value="TLC"/>
    <property type="match status" value="1"/>
</dbReference>
<feature type="transmembrane region" description="Helical" evidence="14">
    <location>
        <begin position="314"/>
        <end position="335"/>
    </location>
</feature>
<dbReference type="PANTHER" id="PTHR12560">
    <property type="entry name" value="LONGEVITY ASSURANCE FACTOR 1 LAG1"/>
    <property type="match status" value="1"/>
</dbReference>
<keyword evidence="11 13" id="KW-0238">DNA-binding</keyword>
<dbReference type="SMART" id="SM00724">
    <property type="entry name" value="TLC"/>
    <property type="match status" value="1"/>
</dbReference>
<dbReference type="GO" id="GO:0005634">
    <property type="term" value="C:nucleus"/>
    <property type="evidence" value="ECO:0007669"/>
    <property type="project" value="UniProtKB-SubCell"/>
</dbReference>
<sequence length="384" mass="46047">MDNLDKIWETIWDDDFWFRNNSGVTWKTYEANEDGLYIPNTRDLNWAVLIGVLLLGVRYLYETYIVIPIALLLGVKQQKRIRRPAVNPLLENEFKTNKKPDHQMIEALSKQTDLSVRKIQIWFRLRRLQDAPSIMQKFREVSWHFLFYLMMFFYGLVILWNKPWFSQTKYCWIDWPRQHVTSDLYWYYMIELGFYWALVFSLLTDHKRKDFTEMVTHHVATIVLLYFSWLFNFVRIGSLVLVVHDASDYWMAAAKMANYCKKQKLTDSLFAVFLVVWIVSRLGIFPFVCIYATLIQPYYYVMDKTCGCHFFFNFFLMLLQVLHILWSIMIFRIVIRKVIKGQVEDVRSDSEDDSVDTEEDKNYIKELNGTNIPEQNGMYHVNAQ</sequence>
<keyword evidence="4" id="KW-0808">Transferase</keyword>
<feature type="domain" description="Homeobox" evidence="15">
    <location>
        <begin position="90"/>
        <end position="133"/>
    </location>
</feature>
<feature type="transmembrane region" description="Helical" evidence="14">
    <location>
        <begin position="215"/>
        <end position="233"/>
    </location>
</feature>
<dbReference type="InterPro" id="IPR016439">
    <property type="entry name" value="Lag1/Lac1-like"/>
</dbReference>
<evidence type="ECO:0000256" key="9">
    <source>
        <dbReference type="ARBA" id="ARBA00023136"/>
    </source>
</evidence>
<evidence type="ECO:0000313" key="17">
    <source>
        <dbReference type="EMBL" id="KAL3831742.1"/>
    </source>
</evidence>
<dbReference type="PANTHER" id="PTHR12560:SF0">
    <property type="entry name" value="LD18904P"/>
    <property type="match status" value="1"/>
</dbReference>
<accession>A0ABD3T5W2</accession>
<gene>
    <name evidence="17" type="ORF">ACJMK2_023456</name>
</gene>
<keyword evidence="11 13" id="KW-0539">Nucleus</keyword>
<keyword evidence="5 12" id="KW-0812">Transmembrane</keyword>
<protein>
    <submittedName>
        <fullName evidence="17">Uncharacterized protein</fullName>
    </submittedName>
</protein>
<evidence type="ECO:0000313" key="18">
    <source>
        <dbReference type="Proteomes" id="UP001634394"/>
    </source>
</evidence>
<dbReference type="PIRSF" id="PIRSF005225">
    <property type="entry name" value="LAG1_LAC1"/>
    <property type="match status" value="1"/>
</dbReference>
<evidence type="ECO:0000256" key="13">
    <source>
        <dbReference type="RuleBase" id="RU000682"/>
    </source>
</evidence>
<dbReference type="FunFam" id="1.10.10.60:FF:000020">
    <property type="entry name" value="Ceramide synthase 5"/>
    <property type="match status" value="1"/>
</dbReference>
<evidence type="ECO:0000256" key="8">
    <source>
        <dbReference type="ARBA" id="ARBA00023098"/>
    </source>
</evidence>
<keyword evidence="8" id="KW-0443">Lipid metabolism</keyword>
<dbReference type="Gene3D" id="1.10.10.60">
    <property type="entry name" value="Homeodomain-like"/>
    <property type="match status" value="1"/>
</dbReference>
<keyword evidence="6" id="KW-0256">Endoplasmic reticulum</keyword>
<dbReference type="GO" id="GO:0003677">
    <property type="term" value="F:DNA binding"/>
    <property type="evidence" value="ECO:0007669"/>
    <property type="project" value="UniProtKB-UniRule"/>
</dbReference>
<evidence type="ECO:0000256" key="3">
    <source>
        <dbReference type="ARBA" id="ARBA00004991"/>
    </source>
</evidence>
<dbReference type="PROSITE" id="PS50071">
    <property type="entry name" value="HOMEOBOX_2"/>
    <property type="match status" value="1"/>
</dbReference>
<evidence type="ECO:0000259" key="16">
    <source>
        <dbReference type="PROSITE" id="PS50922"/>
    </source>
</evidence>
<comment type="subcellular location">
    <subcellularLocation>
        <location evidence="1">Endoplasmic reticulum membrane</location>
        <topology evidence="1">Multi-pass membrane protein</topology>
    </subcellularLocation>
    <subcellularLocation>
        <location evidence="11 13">Nucleus</location>
    </subcellularLocation>
</comment>
<keyword evidence="11 13" id="KW-0371">Homeobox</keyword>
<feature type="transmembrane region" description="Helical" evidence="14">
    <location>
        <begin position="185"/>
        <end position="203"/>
    </location>
</feature>
<evidence type="ECO:0000256" key="14">
    <source>
        <dbReference type="SAM" id="Phobius"/>
    </source>
</evidence>
<evidence type="ECO:0000256" key="1">
    <source>
        <dbReference type="ARBA" id="ARBA00004477"/>
    </source>
</evidence>
<dbReference type="Pfam" id="PF00046">
    <property type="entry name" value="Homeodomain"/>
    <property type="match status" value="1"/>
</dbReference>
<organism evidence="17 18">
    <name type="scientific">Sinanodonta woodiana</name>
    <name type="common">Chinese pond mussel</name>
    <name type="synonym">Anodonta woodiana</name>
    <dbReference type="NCBI Taxonomy" id="1069815"/>
    <lineage>
        <taxon>Eukaryota</taxon>
        <taxon>Metazoa</taxon>
        <taxon>Spiralia</taxon>
        <taxon>Lophotrochozoa</taxon>
        <taxon>Mollusca</taxon>
        <taxon>Bivalvia</taxon>
        <taxon>Autobranchia</taxon>
        <taxon>Heteroconchia</taxon>
        <taxon>Palaeoheterodonta</taxon>
        <taxon>Unionida</taxon>
        <taxon>Unionoidea</taxon>
        <taxon>Unionidae</taxon>
        <taxon>Unioninae</taxon>
        <taxon>Sinanodonta</taxon>
    </lineage>
</organism>
<evidence type="ECO:0000256" key="6">
    <source>
        <dbReference type="ARBA" id="ARBA00022824"/>
    </source>
</evidence>
<evidence type="ECO:0000256" key="10">
    <source>
        <dbReference type="ARBA" id="ARBA00049036"/>
    </source>
</evidence>
<evidence type="ECO:0000256" key="12">
    <source>
        <dbReference type="PROSITE-ProRule" id="PRU00205"/>
    </source>
</evidence>
<dbReference type="GO" id="GO:0050291">
    <property type="term" value="F:sphingosine N-acyltransferase activity"/>
    <property type="evidence" value="ECO:0007669"/>
    <property type="project" value="UniProtKB-ARBA"/>
</dbReference>
<dbReference type="SMART" id="SM00389">
    <property type="entry name" value="HOX"/>
    <property type="match status" value="1"/>
</dbReference>
<evidence type="ECO:0000256" key="5">
    <source>
        <dbReference type="ARBA" id="ARBA00022692"/>
    </source>
</evidence>
<feature type="DNA-binding region" description="Homeobox" evidence="11">
    <location>
        <begin position="92"/>
        <end position="134"/>
    </location>
</feature>
<keyword evidence="7 14" id="KW-1133">Transmembrane helix</keyword>
<dbReference type="GO" id="GO:0046513">
    <property type="term" value="P:ceramide biosynthetic process"/>
    <property type="evidence" value="ECO:0007669"/>
    <property type="project" value="UniProtKB-ARBA"/>
</dbReference>
<comment type="catalytic activity">
    <reaction evidence="10">
        <text>sphinganine + octadecanoyl-CoA = N-(octadecanoyl)-sphinganine + CoA + H(+)</text>
        <dbReference type="Rhea" id="RHEA:36547"/>
        <dbReference type="ChEBI" id="CHEBI:15378"/>
        <dbReference type="ChEBI" id="CHEBI:57287"/>
        <dbReference type="ChEBI" id="CHEBI:57394"/>
        <dbReference type="ChEBI" id="CHEBI:57817"/>
        <dbReference type="ChEBI" id="CHEBI:67033"/>
    </reaction>
    <physiologicalReaction direction="left-to-right" evidence="10">
        <dbReference type="Rhea" id="RHEA:36548"/>
    </physiologicalReaction>
</comment>